<organism evidence="2 3">
    <name type="scientific">Eubacterium aggregans</name>
    <dbReference type="NCBI Taxonomy" id="81409"/>
    <lineage>
        <taxon>Bacteria</taxon>
        <taxon>Bacillati</taxon>
        <taxon>Bacillota</taxon>
        <taxon>Clostridia</taxon>
        <taxon>Eubacteriales</taxon>
        <taxon>Eubacteriaceae</taxon>
        <taxon>Eubacterium</taxon>
    </lineage>
</organism>
<accession>A0A1H3WRU4</accession>
<dbReference type="Pfam" id="PF22016">
    <property type="entry name" value="DUF6933"/>
    <property type="match status" value="1"/>
</dbReference>
<keyword evidence="3" id="KW-1185">Reference proteome</keyword>
<dbReference type="EMBL" id="FNRK01000001">
    <property type="protein sequence ID" value="SDZ89680.1"/>
    <property type="molecule type" value="Genomic_DNA"/>
</dbReference>
<proteinExistence type="predicted"/>
<dbReference type="OrthoDB" id="3196972at2"/>
<protein>
    <recommendedName>
        <fullName evidence="1">DUF6933 domain-containing protein</fullName>
    </recommendedName>
</protein>
<gene>
    <name evidence="2" type="ORF">SAMN04515656_10144</name>
</gene>
<dbReference type="AlphaFoldDB" id="A0A1H3WRU4"/>
<name>A0A1H3WRU4_9FIRM</name>
<reference evidence="2 3" key="1">
    <citation type="submission" date="2016-10" db="EMBL/GenBank/DDBJ databases">
        <authorList>
            <person name="de Groot N.N."/>
        </authorList>
    </citation>
    <scope>NUCLEOTIDE SEQUENCE [LARGE SCALE GENOMIC DNA]</scope>
    <source>
        <strain evidence="2 3">SR12</strain>
    </source>
</reference>
<evidence type="ECO:0000313" key="2">
    <source>
        <dbReference type="EMBL" id="SDZ89680.1"/>
    </source>
</evidence>
<evidence type="ECO:0000259" key="1">
    <source>
        <dbReference type="Pfam" id="PF22016"/>
    </source>
</evidence>
<dbReference type="Proteomes" id="UP000199394">
    <property type="component" value="Unassembled WGS sequence"/>
</dbReference>
<dbReference type="InterPro" id="IPR053864">
    <property type="entry name" value="DUF6933"/>
</dbReference>
<sequence length="166" mass="19034">MELGMTIPLQKFIKASAPPYGIEDNVLFCWEVHVVEALESQRLFIVNAQNRFTVVLGNMAPGEWQNLTAVVSSGIETALRDIGAGDRAVSNYFNQAGPALWTKTHGRSPVAGLNHMVKHYLWRPLSLVTEKQFQREQSRWLNRMPFKYFDYRCTEELMREALQAFV</sequence>
<evidence type="ECO:0000313" key="3">
    <source>
        <dbReference type="Proteomes" id="UP000199394"/>
    </source>
</evidence>
<dbReference type="STRING" id="81409.SAMN04515656_10144"/>
<dbReference type="RefSeq" id="WP_090304005.1">
    <property type="nucleotide sequence ID" value="NZ_FNRK01000001.1"/>
</dbReference>
<feature type="domain" description="DUF6933" evidence="1">
    <location>
        <begin position="4"/>
        <end position="152"/>
    </location>
</feature>